<dbReference type="KEGG" id="upl:DSM104440_02065"/>
<keyword evidence="3" id="KW-0812">Transmembrane</keyword>
<evidence type="ECO:0000256" key="2">
    <source>
        <dbReference type="ARBA" id="ARBA00022475"/>
    </source>
</evidence>
<organism evidence="8 9">
    <name type="scientific">Usitatibacter palustris</name>
    <dbReference type="NCBI Taxonomy" id="2732487"/>
    <lineage>
        <taxon>Bacteria</taxon>
        <taxon>Pseudomonadati</taxon>
        <taxon>Pseudomonadota</taxon>
        <taxon>Betaproteobacteria</taxon>
        <taxon>Nitrosomonadales</taxon>
        <taxon>Usitatibacteraceae</taxon>
        <taxon>Usitatibacter</taxon>
    </lineage>
</organism>
<sequence length="153" mass="17371">MNRFISFFTATFLAFASLTSFAQDAPRATTADAEAMVKKAIAHYKKNGKEKAIADFNKNPGPFVDRDLYVTVYTPDAMALAHINPKMVGKNMMELRDGDGKYHIKERMEAAQKAEKGWQDFTFFNPVSKKIEPKRMYWEKHDGLIFACGAYKA</sequence>
<dbReference type="EMBL" id="CP053073">
    <property type="protein sequence ID" value="QJR15248.1"/>
    <property type="molecule type" value="Genomic_DNA"/>
</dbReference>
<evidence type="ECO:0000313" key="9">
    <source>
        <dbReference type="Proteomes" id="UP000503096"/>
    </source>
</evidence>
<feature type="chain" id="PRO_5027078943" description="Single Cache domain-containing protein" evidence="6">
    <location>
        <begin position="23"/>
        <end position="153"/>
    </location>
</feature>
<dbReference type="RefSeq" id="WP_171162366.1">
    <property type="nucleotide sequence ID" value="NZ_CP053073.1"/>
</dbReference>
<keyword evidence="4" id="KW-1133">Transmembrane helix</keyword>
<dbReference type="InterPro" id="IPR033480">
    <property type="entry name" value="sCache_2"/>
</dbReference>
<evidence type="ECO:0000313" key="8">
    <source>
        <dbReference type="EMBL" id="QJR15248.1"/>
    </source>
</evidence>
<feature type="signal peptide" evidence="6">
    <location>
        <begin position="1"/>
        <end position="22"/>
    </location>
</feature>
<keyword evidence="2" id="KW-1003">Cell membrane</keyword>
<keyword evidence="5" id="KW-0472">Membrane</keyword>
<protein>
    <recommendedName>
        <fullName evidence="7">Single Cache domain-containing protein</fullName>
    </recommendedName>
</protein>
<dbReference type="Proteomes" id="UP000503096">
    <property type="component" value="Chromosome"/>
</dbReference>
<reference evidence="8 9" key="1">
    <citation type="submission" date="2020-04" db="EMBL/GenBank/DDBJ databases">
        <title>Usitatibacter rugosus gen. nov., sp. nov. and Usitatibacter palustris sp. nov., novel members of Usitatibacteraceae fam. nov. within the order Nitrosomonadales isolated from soil.</title>
        <authorList>
            <person name="Huber K.J."/>
            <person name="Neumann-Schaal M."/>
            <person name="Geppert A."/>
            <person name="Luckner M."/>
            <person name="Wanner G."/>
            <person name="Overmann J."/>
        </authorList>
    </citation>
    <scope>NUCLEOTIDE SEQUENCE [LARGE SCALE GENOMIC DNA]</scope>
    <source>
        <strain evidence="8 9">Swamp67</strain>
    </source>
</reference>
<evidence type="ECO:0000256" key="3">
    <source>
        <dbReference type="ARBA" id="ARBA00022692"/>
    </source>
</evidence>
<name>A0A6M4H8W9_9PROT</name>
<evidence type="ECO:0000256" key="5">
    <source>
        <dbReference type="ARBA" id="ARBA00023136"/>
    </source>
</evidence>
<keyword evidence="6" id="KW-0732">Signal</keyword>
<dbReference type="AlphaFoldDB" id="A0A6M4H8W9"/>
<keyword evidence="9" id="KW-1185">Reference proteome</keyword>
<dbReference type="GO" id="GO:0005886">
    <property type="term" value="C:plasma membrane"/>
    <property type="evidence" value="ECO:0007669"/>
    <property type="project" value="UniProtKB-SubCell"/>
</dbReference>
<dbReference type="Pfam" id="PF17200">
    <property type="entry name" value="sCache_2"/>
    <property type="match status" value="1"/>
</dbReference>
<evidence type="ECO:0000256" key="6">
    <source>
        <dbReference type="SAM" id="SignalP"/>
    </source>
</evidence>
<feature type="domain" description="Single Cache" evidence="7">
    <location>
        <begin position="15"/>
        <end position="105"/>
    </location>
</feature>
<dbReference type="InParanoid" id="A0A6M4H8W9"/>
<evidence type="ECO:0000259" key="7">
    <source>
        <dbReference type="SMART" id="SM01049"/>
    </source>
</evidence>
<dbReference type="Gene3D" id="3.30.450.20">
    <property type="entry name" value="PAS domain"/>
    <property type="match status" value="1"/>
</dbReference>
<proteinExistence type="predicted"/>
<accession>A0A6M4H8W9</accession>
<evidence type="ECO:0000256" key="1">
    <source>
        <dbReference type="ARBA" id="ARBA00004651"/>
    </source>
</evidence>
<evidence type="ECO:0000256" key="4">
    <source>
        <dbReference type="ARBA" id="ARBA00022989"/>
    </source>
</evidence>
<dbReference type="SMART" id="SM01049">
    <property type="entry name" value="Cache_2"/>
    <property type="match status" value="1"/>
</dbReference>
<comment type="subcellular location">
    <subcellularLocation>
        <location evidence="1">Cell membrane</location>
        <topology evidence="1">Multi-pass membrane protein</topology>
    </subcellularLocation>
</comment>
<gene>
    <name evidence="8" type="ORF">DSM104440_02065</name>
</gene>